<dbReference type="GO" id="GO:0016740">
    <property type="term" value="F:transferase activity"/>
    <property type="evidence" value="ECO:0007669"/>
    <property type="project" value="UniProtKB-KW"/>
</dbReference>
<dbReference type="InterPro" id="IPR016181">
    <property type="entry name" value="Acyl_CoA_acyltransferase"/>
</dbReference>
<dbReference type="OrthoDB" id="9799092at2"/>
<reference evidence="2" key="1">
    <citation type="submission" date="2017-06" db="EMBL/GenBank/DDBJ databases">
        <authorList>
            <person name="LiPuma J."/>
            <person name="Spilker T."/>
        </authorList>
    </citation>
    <scope>NUCLEOTIDE SEQUENCE [LARGE SCALE GENOMIC DNA]</scope>
    <source>
        <strain evidence="2">AU17325</strain>
    </source>
</reference>
<sequence length="243" mass="26365">MPDTHDWLDIDFRTLFRLHPDRRIERENDPDCSPGPRFWLGRSTDGNLAGVRADVPTAVADELARVADSEPLLADRTPPAHLERYLALLAPVSHWNIGFVYALPHALGFDTDARVALIDGDSDAGRHLLHALSTRGMPDGLCSMGFRSVADLWTPWCAAVVDGEVASVAFAARLSDVGAELGLATAPAFRRRGLAAAVTAAWSRLPSLQTRTLFYSTDSNNLASQRVASRLGLTLRGTTLRVA</sequence>
<dbReference type="InterPro" id="IPR027365">
    <property type="entry name" value="GNAT_acetyltra_YdfB-like"/>
</dbReference>
<dbReference type="RefSeq" id="WP_089453397.1">
    <property type="nucleotide sequence ID" value="NZ_NKFA01000019.1"/>
</dbReference>
<protein>
    <submittedName>
        <fullName evidence="1">GNAT family N-acetyltransferase</fullName>
    </submittedName>
</protein>
<dbReference type="Pfam" id="PF12746">
    <property type="entry name" value="GNAT_acetyltran"/>
    <property type="match status" value="1"/>
</dbReference>
<proteinExistence type="predicted"/>
<accession>A0A228I3L8</accession>
<dbReference type="EMBL" id="NKFA01000019">
    <property type="protein sequence ID" value="OXI37008.1"/>
    <property type="molecule type" value="Genomic_DNA"/>
</dbReference>
<dbReference type="AlphaFoldDB" id="A0A228I3L8"/>
<reference evidence="1 2" key="2">
    <citation type="submission" date="2017-08" db="EMBL/GenBank/DDBJ databases">
        <title>WGS of novel Burkholderia cepaca complex species.</title>
        <authorList>
            <person name="Lipuma J."/>
            <person name="Spilker T."/>
        </authorList>
    </citation>
    <scope>NUCLEOTIDE SEQUENCE [LARGE SCALE GENOMIC DNA]</scope>
    <source>
        <strain evidence="1 2">AU17325</strain>
    </source>
</reference>
<comment type="caution">
    <text evidence="1">The sequence shown here is derived from an EMBL/GenBank/DDBJ whole genome shotgun (WGS) entry which is preliminary data.</text>
</comment>
<organism evidence="1 2">
    <name type="scientific">Burkholderia aenigmatica</name>
    <dbReference type="NCBI Taxonomy" id="2015348"/>
    <lineage>
        <taxon>Bacteria</taxon>
        <taxon>Pseudomonadati</taxon>
        <taxon>Pseudomonadota</taxon>
        <taxon>Betaproteobacteria</taxon>
        <taxon>Burkholderiales</taxon>
        <taxon>Burkholderiaceae</taxon>
        <taxon>Burkholderia</taxon>
        <taxon>Burkholderia cepacia complex</taxon>
    </lineage>
</organism>
<gene>
    <name evidence="1" type="ORF">CFB84_31795</name>
</gene>
<dbReference type="Gene3D" id="3.40.630.30">
    <property type="match status" value="1"/>
</dbReference>
<dbReference type="Proteomes" id="UP000214600">
    <property type="component" value="Unassembled WGS sequence"/>
</dbReference>
<dbReference type="SUPFAM" id="SSF55729">
    <property type="entry name" value="Acyl-CoA N-acyltransferases (Nat)"/>
    <property type="match status" value="1"/>
</dbReference>
<keyword evidence="1" id="KW-0808">Transferase</keyword>
<evidence type="ECO:0000313" key="1">
    <source>
        <dbReference type="EMBL" id="OXI37008.1"/>
    </source>
</evidence>
<name>A0A228I3L8_9BURK</name>
<evidence type="ECO:0000313" key="2">
    <source>
        <dbReference type="Proteomes" id="UP000214600"/>
    </source>
</evidence>